<evidence type="ECO:0000313" key="2">
    <source>
        <dbReference type="Proteomes" id="UP001295794"/>
    </source>
</evidence>
<gene>
    <name evidence="1" type="ORF">MYCIT1_LOCUS30526</name>
</gene>
<dbReference type="AlphaFoldDB" id="A0AAD2HTY6"/>
<sequence length="501" mass="56632">MSPQILPVVAHNLRNLPHYAVPPTSNLEPPTERTFAIDRLSRRDDYSSSFFESLCERLYISELECLLDESDATELPVEWGRPPATIPPWDAQTIPTCYQRTLNNTIYRPHGKWGWASDLAFVESEPAIPLSSGAMCEALFKTGHVGGRPVKCISKFLRWLTKYPWRGFFSELGLYKRQLKPLQGIIVPFIINVYTCVGAIDVAMEPPHHSFWIEASPDMPDVLKRRCIAAYERLHAAGVWHGDVELRHMLIGGDARVTLIDFQESRALKPNPALQLKAASADDLRLEMRKVKFKLDYKGARRLEEQKMQRAIRLVRRNQFRDGGLPELPSQEDIDVPPLSPREWNKWVGAAPLRPQRFVVPGQTPEGLRSAIDNFCDALEKLEKHGLSNRRTSRRLTSPEFKVPAIPARPLELVSIDVSGPTFVTKIPTLTCVPSSETICPPASLPRKRKRNDLEDCAVTSPPNKVPRVTSSSGVSRSAIDLHFPSRVISRWAENLWCLFS</sequence>
<dbReference type="InterPro" id="IPR052396">
    <property type="entry name" value="Meiotic_Drive_Suppr_Kinase"/>
</dbReference>
<evidence type="ECO:0000313" key="1">
    <source>
        <dbReference type="EMBL" id="CAK5280097.1"/>
    </source>
</evidence>
<dbReference type="InterPro" id="IPR011009">
    <property type="entry name" value="Kinase-like_dom_sf"/>
</dbReference>
<protein>
    <submittedName>
        <fullName evidence="1">Uncharacterized protein</fullName>
    </submittedName>
</protein>
<organism evidence="1 2">
    <name type="scientific">Mycena citricolor</name>
    <dbReference type="NCBI Taxonomy" id="2018698"/>
    <lineage>
        <taxon>Eukaryota</taxon>
        <taxon>Fungi</taxon>
        <taxon>Dikarya</taxon>
        <taxon>Basidiomycota</taxon>
        <taxon>Agaricomycotina</taxon>
        <taxon>Agaricomycetes</taxon>
        <taxon>Agaricomycetidae</taxon>
        <taxon>Agaricales</taxon>
        <taxon>Marasmiineae</taxon>
        <taxon>Mycenaceae</taxon>
        <taxon>Mycena</taxon>
    </lineage>
</organism>
<dbReference type="PANTHER" id="PTHR37171">
    <property type="entry name" value="SERINE/THREONINE-PROTEIN KINASE YRZF-RELATED"/>
    <property type="match status" value="1"/>
</dbReference>
<dbReference type="Proteomes" id="UP001295794">
    <property type="component" value="Unassembled WGS sequence"/>
</dbReference>
<accession>A0AAD2HTY6</accession>
<dbReference type="EMBL" id="CAVNYO010000440">
    <property type="protein sequence ID" value="CAK5280097.1"/>
    <property type="molecule type" value="Genomic_DNA"/>
</dbReference>
<comment type="caution">
    <text evidence="1">The sequence shown here is derived from an EMBL/GenBank/DDBJ whole genome shotgun (WGS) entry which is preliminary data.</text>
</comment>
<dbReference type="PANTHER" id="PTHR37171:SF1">
    <property type="entry name" value="SERINE_THREONINE-PROTEIN KINASE YRZF-RELATED"/>
    <property type="match status" value="1"/>
</dbReference>
<name>A0AAD2HTY6_9AGAR</name>
<proteinExistence type="predicted"/>
<dbReference type="SUPFAM" id="SSF56112">
    <property type="entry name" value="Protein kinase-like (PK-like)"/>
    <property type="match status" value="1"/>
</dbReference>
<reference evidence="1" key="1">
    <citation type="submission" date="2023-11" db="EMBL/GenBank/DDBJ databases">
        <authorList>
            <person name="De Vega J J."/>
            <person name="De Vega J J."/>
        </authorList>
    </citation>
    <scope>NUCLEOTIDE SEQUENCE</scope>
</reference>
<keyword evidence="2" id="KW-1185">Reference proteome</keyword>